<keyword evidence="5" id="KW-0521">NADP</keyword>
<dbReference type="Gene3D" id="3.50.50.60">
    <property type="entry name" value="FAD/NAD(P)-binding domain"/>
    <property type="match status" value="1"/>
</dbReference>
<keyword evidence="3" id="KW-0285">Flavoprotein</keyword>
<evidence type="ECO:0000256" key="5">
    <source>
        <dbReference type="ARBA" id="ARBA00022857"/>
    </source>
</evidence>
<dbReference type="PANTHER" id="PTHR43872:SF1">
    <property type="entry name" value="MONOOXYGENASE, PUTATIVE (AFU_ORTHOLOGUE AFUA_8G02570)-RELATED"/>
    <property type="match status" value="1"/>
</dbReference>
<evidence type="ECO:0000313" key="8">
    <source>
        <dbReference type="EMBL" id="KCZ62263.1"/>
    </source>
</evidence>
<evidence type="ECO:0000256" key="2">
    <source>
        <dbReference type="ARBA" id="ARBA00010139"/>
    </source>
</evidence>
<gene>
    <name evidence="8" type="ORF">HY36_15960</name>
</gene>
<evidence type="ECO:0008006" key="10">
    <source>
        <dbReference type="Google" id="ProtNLM"/>
    </source>
</evidence>
<reference evidence="8 9" key="1">
    <citation type="journal article" date="2014" name="Antonie Van Leeuwenhoek">
        <title>Hyphomonas beringensis sp. nov. and Hyphomonas chukchiensis sp. nov., isolated from surface seawater of the Bering Sea and Chukchi Sea.</title>
        <authorList>
            <person name="Li C."/>
            <person name="Lai Q."/>
            <person name="Li G."/>
            <person name="Dong C."/>
            <person name="Wang J."/>
            <person name="Liao Y."/>
            <person name="Shao Z."/>
        </authorList>
    </citation>
    <scope>NUCLEOTIDE SEQUENCE [LARGE SCALE GENOMIC DNA]</scope>
    <source>
        <strain evidence="8 9">22II1-22F38</strain>
    </source>
</reference>
<evidence type="ECO:0000256" key="4">
    <source>
        <dbReference type="ARBA" id="ARBA00022827"/>
    </source>
</evidence>
<accession>A0A059E3Q2</accession>
<dbReference type="InterPro" id="IPR020946">
    <property type="entry name" value="Flavin_mOase-like"/>
</dbReference>
<comment type="caution">
    <text evidence="8">The sequence shown here is derived from an EMBL/GenBank/DDBJ whole genome shotgun (WGS) entry which is preliminary data.</text>
</comment>
<evidence type="ECO:0000256" key="3">
    <source>
        <dbReference type="ARBA" id="ARBA00022630"/>
    </source>
</evidence>
<comment type="cofactor">
    <cofactor evidence="1">
        <name>FAD</name>
        <dbReference type="ChEBI" id="CHEBI:57692"/>
    </cofactor>
</comment>
<dbReference type="GO" id="GO:0050661">
    <property type="term" value="F:NADP binding"/>
    <property type="evidence" value="ECO:0007669"/>
    <property type="project" value="InterPro"/>
</dbReference>
<dbReference type="EMBL" id="AWFH01000010">
    <property type="protein sequence ID" value="KCZ62263.1"/>
    <property type="molecule type" value="Genomic_DNA"/>
</dbReference>
<dbReference type="PANTHER" id="PTHR43872">
    <property type="entry name" value="MONOOXYGENASE, PUTATIVE (AFU_ORTHOLOGUE AFUA_8G02570)-RELATED"/>
    <property type="match status" value="1"/>
</dbReference>
<dbReference type="GO" id="GO:0004499">
    <property type="term" value="F:N,N-dimethylaniline monooxygenase activity"/>
    <property type="evidence" value="ECO:0007669"/>
    <property type="project" value="InterPro"/>
</dbReference>
<dbReference type="SUPFAM" id="SSF51905">
    <property type="entry name" value="FAD/NAD(P)-binding domain"/>
    <property type="match status" value="2"/>
</dbReference>
<evidence type="ECO:0000256" key="6">
    <source>
        <dbReference type="ARBA" id="ARBA00023002"/>
    </source>
</evidence>
<dbReference type="AlphaFoldDB" id="A0A059E3Q2"/>
<keyword evidence="4" id="KW-0274">FAD</keyword>
<dbReference type="InterPro" id="IPR036188">
    <property type="entry name" value="FAD/NAD-bd_sf"/>
</dbReference>
<sequence length="495" mass="56117">MEASMPIETDPAFSVEPIDVLIIGAGISGIGCACYLQRELPGKSWEIVEARETFGGTWDLFKYPGIRSDSDLYTFSYDFKPWTSPNALASAEEIMSYLKEAAEEHNVLERISYNRKVVSASWESDEALWTVTIENSQTGARETRKCRWLFGATGYYDYDEGFRPAFEDEDAFHGPKIHPQFWPEDFDYSGKRVAIIGSGATAVTLVPSMTDRAAHVVQVQRTPTYIMPRPKQDKVALWLKKWLPPKVAYGLTRWKNTRVQRWFYLYCQKFPNRARRLIRKLNRQHLPADYPVDVHFKPPYNPWDQRLCAVPDADFFKDISAGRASIVTGHIERFTPAGIQMKSSEHVDADAIIIATGLKLKMMGGIDFTVDGKPVDVSDHLVFKGLMLDGIPNYSFAIGYTNSSWTLKVGLVCGYLCKLLKEMDRQGKTVCIPRRPEGEIVTRPLMDFGAGYVKRAVASMPKQGDDYPWEMSSDYTTDIALFKRGKVIDPALELF</sequence>
<protein>
    <recommendedName>
        <fullName evidence="10">FAD-containing monooxygenase EthA</fullName>
    </recommendedName>
</protein>
<dbReference type="PRINTS" id="PR00469">
    <property type="entry name" value="PNDRDTASEII"/>
</dbReference>
<evidence type="ECO:0000256" key="7">
    <source>
        <dbReference type="ARBA" id="ARBA00023033"/>
    </source>
</evidence>
<dbReference type="PATRIC" id="fig|1280948.3.peg.1420"/>
<keyword evidence="7" id="KW-0503">Monooxygenase</keyword>
<keyword evidence="6" id="KW-0560">Oxidoreductase</keyword>
<dbReference type="GO" id="GO:0050660">
    <property type="term" value="F:flavin adenine dinucleotide binding"/>
    <property type="evidence" value="ECO:0007669"/>
    <property type="project" value="InterPro"/>
</dbReference>
<organism evidence="8 9">
    <name type="scientific">Hyphomonas atlantica</name>
    <dbReference type="NCBI Taxonomy" id="1280948"/>
    <lineage>
        <taxon>Bacteria</taxon>
        <taxon>Pseudomonadati</taxon>
        <taxon>Pseudomonadota</taxon>
        <taxon>Alphaproteobacteria</taxon>
        <taxon>Hyphomonadales</taxon>
        <taxon>Hyphomonadaceae</taxon>
        <taxon>Hyphomonas</taxon>
    </lineage>
</organism>
<evidence type="ECO:0000256" key="1">
    <source>
        <dbReference type="ARBA" id="ARBA00001974"/>
    </source>
</evidence>
<evidence type="ECO:0000313" key="9">
    <source>
        <dbReference type="Proteomes" id="UP000024547"/>
    </source>
</evidence>
<dbReference type="Proteomes" id="UP000024547">
    <property type="component" value="Unassembled WGS sequence"/>
</dbReference>
<keyword evidence="9" id="KW-1185">Reference proteome</keyword>
<name>A0A059E3Q2_9PROT</name>
<dbReference type="eggNOG" id="COG2072">
    <property type="taxonomic scope" value="Bacteria"/>
</dbReference>
<proteinExistence type="inferred from homology"/>
<dbReference type="FunFam" id="3.50.50.60:FF:000228">
    <property type="entry name" value="FAD-containing monooxygenase EthA"/>
    <property type="match status" value="1"/>
</dbReference>
<dbReference type="Pfam" id="PF00743">
    <property type="entry name" value="FMO-like"/>
    <property type="match status" value="1"/>
</dbReference>
<comment type="similarity">
    <text evidence="2">Belongs to the FAD-binding monooxygenase family.</text>
</comment>
<dbReference type="STRING" id="1280948.HY36_15960"/>
<dbReference type="InterPro" id="IPR051820">
    <property type="entry name" value="FAD-binding_MO"/>
</dbReference>